<proteinExistence type="predicted"/>
<feature type="transmembrane region" description="Helical" evidence="1">
    <location>
        <begin position="146"/>
        <end position="163"/>
    </location>
</feature>
<keyword evidence="2" id="KW-0732">Signal</keyword>
<evidence type="ECO:0000256" key="1">
    <source>
        <dbReference type="SAM" id="Phobius"/>
    </source>
</evidence>
<sequence length="192" mass="22147">MRLGWSVALGYLVRGAYHFLTTSGQPVDRTMVDDVCWDSGLYSPWRADALASRALPELSASENVVICVKFLCWENGVLQHVLHHTDTTCISRCGNSETTTHLFLHCDTFDSLWSHVRRWLQISSVLPGDIRQLFIQFTYMAGLPRFTHSFLKIIWFALVWVLWKEKNDRVFKNTVSDPLTLIEKVKLHSFLC</sequence>
<keyword evidence="1 3" id="KW-0812">Transmembrane</keyword>
<dbReference type="PaxDb" id="3880-AES97382"/>
<evidence type="ECO:0000313" key="3">
    <source>
        <dbReference type="EMBL" id="AES97382.1"/>
    </source>
</evidence>
<organism evidence="3 5">
    <name type="scientific">Medicago truncatula</name>
    <name type="common">Barrel medic</name>
    <name type="synonym">Medicago tribuloides</name>
    <dbReference type="NCBI Taxonomy" id="3880"/>
    <lineage>
        <taxon>Eukaryota</taxon>
        <taxon>Viridiplantae</taxon>
        <taxon>Streptophyta</taxon>
        <taxon>Embryophyta</taxon>
        <taxon>Tracheophyta</taxon>
        <taxon>Spermatophyta</taxon>
        <taxon>Magnoliopsida</taxon>
        <taxon>eudicotyledons</taxon>
        <taxon>Gunneridae</taxon>
        <taxon>Pentapetalae</taxon>
        <taxon>rosids</taxon>
        <taxon>fabids</taxon>
        <taxon>Fabales</taxon>
        <taxon>Fabaceae</taxon>
        <taxon>Papilionoideae</taxon>
        <taxon>50 kb inversion clade</taxon>
        <taxon>NPAAA clade</taxon>
        <taxon>Hologalegina</taxon>
        <taxon>IRL clade</taxon>
        <taxon>Trifolieae</taxon>
        <taxon>Medicago</taxon>
    </lineage>
</organism>
<name>G7JX41_MEDTR</name>
<dbReference type="EMBL" id="CM001221">
    <property type="protein sequence ID" value="AES97382.1"/>
    <property type="molecule type" value="Genomic_DNA"/>
</dbReference>
<reference evidence="3 5" key="2">
    <citation type="journal article" date="2014" name="BMC Genomics">
        <title>An improved genome release (version Mt4.0) for the model legume Medicago truncatula.</title>
        <authorList>
            <person name="Tang H."/>
            <person name="Krishnakumar V."/>
            <person name="Bidwell S."/>
            <person name="Rosen B."/>
            <person name="Chan A."/>
            <person name="Zhou S."/>
            <person name="Gentzbittel L."/>
            <person name="Childs K.L."/>
            <person name="Yandell M."/>
            <person name="Gundlach H."/>
            <person name="Mayer K.F."/>
            <person name="Schwartz D.C."/>
            <person name="Town C.D."/>
        </authorList>
    </citation>
    <scope>GENOME REANNOTATION</scope>
    <source>
        <strain evidence="4 5">cv. Jemalong A17</strain>
    </source>
</reference>
<dbReference type="HOGENOM" id="CLU_1417095_0_0_1"/>
<dbReference type="eggNOG" id="ENOG502SY6I">
    <property type="taxonomic scope" value="Eukaryota"/>
</dbReference>
<reference evidence="4" key="3">
    <citation type="submission" date="2015-04" db="UniProtKB">
        <authorList>
            <consortium name="EnsemblPlants"/>
        </authorList>
    </citation>
    <scope>IDENTIFICATION</scope>
    <source>
        <strain evidence="4">cv. Jemalong A17</strain>
    </source>
</reference>
<dbReference type="AlphaFoldDB" id="G7JX41"/>
<gene>
    <name evidence="3" type="ordered locus">MTR_5g053460</name>
</gene>
<evidence type="ECO:0000313" key="5">
    <source>
        <dbReference type="Proteomes" id="UP000002051"/>
    </source>
</evidence>
<keyword evidence="1" id="KW-0472">Membrane</keyword>
<keyword evidence="5" id="KW-1185">Reference proteome</keyword>
<protein>
    <submittedName>
        <fullName evidence="3">Transmembrane protein, putative</fullName>
    </submittedName>
</protein>
<accession>G7JX41</accession>
<reference evidence="3 5" key="1">
    <citation type="journal article" date="2011" name="Nature">
        <title>The Medicago genome provides insight into the evolution of rhizobial symbioses.</title>
        <authorList>
            <person name="Young N.D."/>
            <person name="Debelle F."/>
            <person name="Oldroyd G.E."/>
            <person name="Geurts R."/>
            <person name="Cannon S.B."/>
            <person name="Udvardi M.K."/>
            <person name="Benedito V.A."/>
            <person name="Mayer K.F."/>
            <person name="Gouzy J."/>
            <person name="Schoof H."/>
            <person name="Van de Peer Y."/>
            <person name="Proost S."/>
            <person name="Cook D.R."/>
            <person name="Meyers B.C."/>
            <person name="Spannagl M."/>
            <person name="Cheung F."/>
            <person name="De Mita S."/>
            <person name="Krishnakumar V."/>
            <person name="Gundlach H."/>
            <person name="Zhou S."/>
            <person name="Mudge J."/>
            <person name="Bharti A.K."/>
            <person name="Murray J.D."/>
            <person name="Naoumkina M.A."/>
            <person name="Rosen B."/>
            <person name="Silverstein K.A."/>
            <person name="Tang H."/>
            <person name="Rombauts S."/>
            <person name="Zhao P.X."/>
            <person name="Zhou P."/>
            <person name="Barbe V."/>
            <person name="Bardou P."/>
            <person name="Bechner M."/>
            <person name="Bellec A."/>
            <person name="Berger A."/>
            <person name="Berges H."/>
            <person name="Bidwell S."/>
            <person name="Bisseling T."/>
            <person name="Choisne N."/>
            <person name="Couloux A."/>
            <person name="Denny R."/>
            <person name="Deshpande S."/>
            <person name="Dai X."/>
            <person name="Doyle J.J."/>
            <person name="Dudez A.M."/>
            <person name="Farmer A.D."/>
            <person name="Fouteau S."/>
            <person name="Franken C."/>
            <person name="Gibelin C."/>
            <person name="Gish J."/>
            <person name="Goldstein S."/>
            <person name="Gonzalez A.J."/>
            <person name="Green P.J."/>
            <person name="Hallab A."/>
            <person name="Hartog M."/>
            <person name="Hua A."/>
            <person name="Humphray S.J."/>
            <person name="Jeong D.H."/>
            <person name="Jing Y."/>
            <person name="Jocker A."/>
            <person name="Kenton S.M."/>
            <person name="Kim D.J."/>
            <person name="Klee K."/>
            <person name="Lai H."/>
            <person name="Lang C."/>
            <person name="Lin S."/>
            <person name="Macmil S.L."/>
            <person name="Magdelenat G."/>
            <person name="Matthews L."/>
            <person name="McCorrison J."/>
            <person name="Monaghan E.L."/>
            <person name="Mun J.H."/>
            <person name="Najar F.Z."/>
            <person name="Nicholson C."/>
            <person name="Noirot C."/>
            <person name="O'Bleness M."/>
            <person name="Paule C.R."/>
            <person name="Poulain J."/>
            <person name="Prion F."/>
            <person name="Qin B."/>
            <person name="Qu C."/>
            <person name="Retzel E.F."/>
            <person name="Riddle C."/>
            <person name="Sallet E."/>
            <person name="Samain S."/>
            <person name="Samson N."/>
            <person name="Sanders I."/>
            <person name="Saurat O."/>
            <person name="Scarpelli C."/>
            <person name="Schiex T."/>
            <person name="Segurens B."/>
            <person name="Severin A.J."/>
            <person name="Sherrier D.J."/>
            <person name="Shi R."/>
            <person name="Sims S."/>
            <person name="Singer S.R."/>
            <person name="Sinharoy S."/>
            <person name="Sterck L."/>
            <person name="Viollet A."/>
            <person name="Wang B.B."/>
            <person name="Wang K."/>
            <person name="Wang M."/>
            <person name="Wang X."/>
            <person name="Warfsmann J."/>
            <person name="Weissenbach J."/>
            <person name="White D.D."/>
            <person name="White J.D."/>
            <person name="Wiley G.B."/>
            <person name="Wincker P."/>
            <person name="Xing Y."/>
            <person name="Yang L."/>
            <person name="Yao Z."/>
            <person name="Ying F."/>
            <person name="Zhai J."/>
            <person name="Zhou L."/>
            <person name="Zuber A."/>
            <person name="Denarie J."/>
            <person name="Dixon R.A."/>
            <person name="May G.D."/>
            <person name="Schwartz D.C."/>
            <person name="Rogers J."/>
            <person name="Quetier F."/>
            <person name="Town C.D."/>
            <person name="Roe B.A."/>
        </authorList>
    </citation>
    <scope>NUCLEOTIDE SEQUENCE [LARGE SCALE GENOMIC DNA]</scope>
    <source>
        <strain evidence="3">A17</strain>
        <strain evidence="4 5">cv. Jemalong A17</strain>
    </source>
</reference>
<dbReference type="EnsemblPlants" id="AES97382">
    <property type="protein sequence ID" value="AES97382"/>
    <property type="gene ID" value="MTR_5g053460"/>
</dbReference>
<dbReference type="Proteomes" id="UP000002051">
    <property type="component" value="Chromosome 5"/>
</dbReference>
<evidence type="ECO:0000313" key="4">
    <source>
        <dbReference type="EnsemblPlants" id="AES97382"/>
    </source>
</evidence>
<feature type="signal peptide" evidence="2">
    <location>
        <begin position="1"/>
        <end position="18"/>
    </location>
</feature>
<keyword evidence="1" id="KW-1133">Transmembrane helix</keyword>
<feature type="chain" id="PRO_5014573190" evidence="2">
    <location>
        <begin position="19"/>
        <end position="192"/>
    </location>
</feature>
<evidence type="ECO:0000256" key="2">
    <source>
        <dbReference type="SAM" id="SignalP"/>
    </source>
</evidence>